<protein>
    <submittedName>
        <fullName evidence="1">Uncharacterized protein</fullName>
    </submittedName>
</protein>
<organism evidence="1">
    <name type="scientific">viral metagenome</name>
    <dbReference type="NCBI Taxonomy" id="1070528"/>
    <lineage>
        <taxon>unclassified sequences</taxon>
        <taxon>metagenomes</taxon>
        <taxon>organismal metagenomes</taxon>
    </lineage>
</organism>
<evidence type="ECO:0000313" key="1">
    <source>
        <dbReference type="EMBL" id="QHS99225.1"/>
    </source>
</evidence>
<dbReference type="EMBL" id="MN739336">
    <property type="protein sequence ID" value="QHS99225.1"/>
    <property type="molecule type" value="Genomic_DNA"/>
</dbReference>
<name>A0A6C0C3F6_9ZZZZ</name>
<proteinExistence type="predicted"/>
<reference evidence="1" key="1">
    <citation type="journal article" date="2020" name="Nature">
        <title>Giant virus diversity and host interactions through global metagenomics.</title>
        <authorList>
            <person name="Schulz F."/>
            <person name="Roux S."/>
            <person name="Paez-Espino D."/>
            <person name="Jungbluth S."/>
            <person name="Walsh D.A."/>
            <person name="Denef V.J."/>
            <person name="McMahon K.D."/>
            <person name="Konstantinidis K.T."/>
            <person name="Eloe-Fadrosh E.A."/>
            <person name="Kyrpides N.C."/>
            <person name="Woyke T."/>
        </authorList>
    </citation>
    <scope>NUCLEOTIDE SEQUENCE</scope>
    <source>
        <strain evidence="1">GVMAG-M-3300020185-33</strain>
    </source>
</reference>
<sequence>MNPSSQYKNHVKQMHVKQMHVKQMHGKQMHGKQMHGKQMHVESKNKKSINIKNIEAFTPIPTAIKLKPPEPIQSNEDCSVFNYPILDTINTDFKQVSQTYNKVTICPYFVTTCKNRSGVYKPYIQYLLYKYPSEDKKYGNLLVFPFTIVRPNINVQVTADKLLKSVIKTKIAPKGFIQDNNTIFVFYDLSSVDEYSSIPRAEQQWLKLIKQSNNLWWVLIDEICNHRKSLNFPIHKSVTNLFYNNPILIYLKQNMKNIDIPIVAYYGNYYKFLPIISSLGQKPTAWPNLEFGPYFYFTSYTGAFRYAGWTSNYQQRNVYDRDISDEDGKLTKGGIIRFAVFMEKTDVLLDVRKNIIQKYINDTENEWAKRFNSLYIGKVPRVNNSVWYINPKLVVKKFEQQLPLSMHLVDMNSLKSTWDPLYNGYQIE</sequence>
<accession>A0A6C0C3F6</accession>
<dbReference type="AlphaFoldDB" id="A0A6C0C3F6"/>